<name>A0A0C9TPN4_PAXIN</name>
<dbReference type="AlphaFoldDB" id="A0A0C9TPN4"/>
<feature type="non-terminal residue" evidence="1">
    <location>
        <position position="1"/>
    </location>
</feature>
<evidence type="ECO:0000313" key="1">
    <source>
        <dbReference type="EMBL" id="KIJ12508.1"/>
    </source>
</evidence>
<sequence>DDGKKFSIIDVVISFGGRECFREVGAGVEFAVNVSLHENSSSSMKGGISHDEEWFRGIGELKDRGFHKKSLEFAKGGFAIGGPIPRGVLLGEIGERFQQHGKGWNESTVEVAES</sequence>
<reference evidence="2" key="2">
    <citation type="submission" date="2015-01" db="EMBL/GenBank/DDBJ databases">
        <title>Evolutionary Origins and Diversification of the Mycorrhizal Mutualists.</title>
        <authorList>
            <consortium name="DOE Joint Genome Institute"/>
            <consortium name="Mycorrhizal Genomics Consortium"/>
            <person name="Kohler A."/>
            <person name="Kuo A."/>
            <person name="Nagy L.G."/>
            <person name="Floudas D."/>
            <person name="Copeland A."/>
            <person name="Barry K.W."/>
            <person name="Cichocki N."/>
            <person name="Veneault-Fourrey C."/>
            <person name="LaButti K."/>
            <person name="Lindquist E.A."/>
            <person name="Lipzen A."/>
            <person name="Lundell T."/>
            <person name="Morin E."/>
            <person name="Murat C."/>
            <person name="Riley R."/>
            <person name="Ohm R."/>
            <person name="Sun H."/>
            <person name="Tunlid A."/>
            <person name="Henrissat B."/>
            <person name="Grigoriev I.V."/>
            <person name="Hibbett D.S."/>
            <person name="Martin F."/>
        </authorList>
    </citation>
    <scope>NUCLEOTIDE SEQUENCE [LARGE SCALE GENOMIC DNA]</scope>
    <source>
        <strain evidence="2">ATCC 200175</strain>
    </source>
</reference>
<accession>A0A0C9TPN4</accession>
<gene>
    <name evidence="1" type="ORF">PAXINDRAFT_82827</name>
</gene>
<protein>
    <submittedName>
        <fullName evidence="1">Uncharacterized protein</fullName>
    </submittedName>
</protein>
<dbReference type="EMBL" id="KN819363">
    <property type="protein sequence ID" value="KIJ12508.1"/>
    <property type="molecule type" value="Genomic_DNA"/>
</dbReference>
<organism evidence="1 2">
    <name type="scientific">Paxillus involutus ATCC 200175</name>
    <dbReference type="NCBI Taxonomy" id="664439"/>
    <lineage>
        <taxon>Eukaryota</taxon>
        <taxon>Fungi</taxon>
        <taxon>Dikarya</taxon>
        <taxon>Basidiomycota</taxon>
        <taxon>Agaricomycotina</taxon>
        <taxon>Agaricomycetes</taxon>
        <taxon>Agaricomycetidae</taxon>
        <taxon>Boletales</taxon>
        <taxon>Paxilineae</taxon>
        <taxon>Paxillaceae</taxon>
        <taxon>Paxillus</taxon>
    </lineage>
</organism>
<dbReference type="HOGENOM" id="CLU_2126979_0_0_1"/>
<dbReference type="Proteomes" id="UP000053647">
    <property type="component" value="Unassembled WGS sequence"/>
</dbReference>
<keyword evidence="2" id="KW-1185">Reference proteome</keyword>
<proteinExistence type="predicted"/>
<evidence type="ECO:0000313" key="2">
    <source>
        <dbReference type="Proteomes" id="UP000053647"/>
    </source>
</evidence>
<reference evidence="1 2" key="1">
    <citation type="submission" date="2014-06" db="EMBL/GenBank/DDBJ databases">
        <authorList>
            <consortium name="DOE Joint Genome Institute"/>
            <person name="Kuo A."/>
            <person name="Kohler A."/>
            <person name="Nagy L.G."/>
            <person name="Floudas D."/>
            <person name="Copeland A."/>
            <person name="Barry K.W."/>
            <person name="Cichocki N."/>
            <person name="Veneault-Fourrey C."/>
            <person name="LaButti K."/>
            <person name="Lindquist E.A."/>
            <person name="Lipzen A."/>
            <person name="Lundell T."/>
            <person name="Morin E."/>
            <person name="Murat C."/>
            <person name="Sun H."/>
            <person name="Tunlid A."/>
            <person name="Henrissat B."/>
            <person name="Grigoriev I.V."/>
            <person name="Hibbett D.S."/>
            <person name="Martin F."/>
            <person name="Nordberg H.P."/>
            <person name="Cantor M.N."/>
            <person name="Hua S.X."/>
        </authorList>
    </citation>
    <scope>NUCLEOTIDE SEQUENCE [LARGE SCALE GENOMIC DNA]</scope>
    <source>
        <strain evidence="1 2">ATCC 200175</strain>
    </source>
</reference>